<proteinExistence type="predicted"/>
<feature type="compositionally biased region" description="Low complexity" evidence="4">
    <location>
        <begin position="409"/>
        <end position="418"/>
    </location>
</feature>
<dbReference type="OrthoDB" id="539213at2759"/>
<keyword evidence="2 3" id="KW-0040">ANK repeat</keyword>
<accession>A0A8T1X503</accession>
<dbReference type="PANTHER" id="PTHR24189:SF50">
    <property type="entry name" value="ANKYRIN REPEAT AND SOCS BOX PROTEIN 2"/>
    <property type="match status" value="1"/>
</dbReference>
<comment type="caution">
    <text evidence="5">The sequence shown here is derived from an EMBL/GenBank/DDBJ whole genome shotgun (WGS) entry which is preliminary data.</text>
</comment>
<evidence type="ECO:0000313" key="5">
    <source>
        <dbReference type="EMBL" id="KAG7401045.1"/>
    </source>
</evidence>
<dbReference type="AlphaFoldDB" id="A0A8T1X503"/>
<dbReference type="EMBL" id="JAGDFL010000019">
    <property type="protein sequence ID" value="KAG7401045.1"/>
    <property type="molecule type" value="Genomic_DNA"/>
</dbReference>
<dbReference type="Proteomes" id="UP000693981">
    <property type="component" value="Unassembled WGS sequence"/>
</dbReference>
<reference evidence="5" key="1">
    <citation type="submission" date="2021-02" db="EMBL/GenBank/DDBJ databases">
        <authorList>
            <person name="Palmer J.M."/>
        </authorList>
    </citation>
    <scope>NUCLEOTIDE SEQUENCE</scope>
    <source>
        <strain evidence="5">SCRP23</strain>
    </source>
</reference>
<gene>
    <name evidence="5" type="primary">RAI14</name>
    <name evidence="5" type="ORF">PHYBOEH_003240</name>
</gene>
<dbReference type="SMART" id="SM00248">
    <property type="entry name" value="ANK"/>
    <property type="match status" value="5"/>
</dbReference>
<dbReference type="Pfam" id="PF12796">
    <property type="entry name" value="Ank_2"/>
    <property type="match status" value="2"/>
</dbReference>
<sequence length="658" mass="70788">MKRSSGQAPGDDAEQEERGAELKLAQRHRKIVAGDFKVRKALELEFATPGVVGKLALSFTTTGSLPKHSRITCQFPDHGWALPSDALNAVLQLPSPNEHAANSALPQVKALWMASTRTLEVTLLNDTSIPADTPLVLVVSGVFTPETATPQGEAIVTTFEKLAIRSTVPQSTRGGQIIDGPTVFAIPKIVPGCIDGAKRWSPFNCCPGAISDVTLSFIVSGKVPSGGKLLVELPEGWDMDEQPKVLLRSPMYHNKSFPASWDRKQHTLEIRLGNDKVILMKTKVILTIQRVKNPDKETLSPAVSAARDAPVAARLTTLSANGGVVDGPSKLEVARISELREKDFEIIIKVIDADAAENGSSAEGRIPIARVPDLLRQAGLTLSDELFQSLVVPCFPTRDTVPIEDRISDSSPNSPPISARSSGVPPEGEDIKPSSDYLTKEEMLSVFAVAYAPAYKYGQDLRLACGRGHLELVREWVSRGCNPNAGDGSGWSSLHYAADYGQLEVLNLLVEMTALPPGVDTADISLTNRRTLEINARDAHGWTPLICAAANGYVEVLQRLLELGADISLPSVEKRSALHWAATRGMTTAMSALLAAGADVNQVDRSGWTPLQCAMLHGNAACVTILTEHGASLTVKDRLNYMPEFYSDATFLIPAPAQ</sequence>
<feature type="region of interest" description="Disordered" evidence="4">
    <location>
        <begin position="1"/>
        <end position="20"/>
    </location>
</feature>
<dbReference type="InterPro" id="IPR050745">
    <property type="entry name" value="Multifunctional_regulatory"/>
</dbReference>
<feature type="repeat" description="ANK" evidence="3">
    <location>
        <begin position="573"/>
        <end position="605"/>
    </location>
</feature>
<evidence type="ECO:0000256" key="1">
    <source>
        <dbReference type="ARBA" id="ARBA00022737"/>
    </source>
</evidence>
<feature type="repeat" description="ANK" evidence="3">
    <location>
        <begin position="606"/>
        <end position="638"/>
    </location>
</feature>
<evidence type="ECO:0000313" key="6">
    <source>
        <dbReference type="Proteomes" id="UP000693981"/>
    </source>
</evidence>
<dbReference type="PANTHER" id="PTHR24189">
    <property type="entry name" value="MYOTROPHIN"/>
    <property type="match status" value="1"/>
</dbReference>
<keyword evidence="6" id="KW-1185">Reference proteome</keyword>
<feature type="repeat" description="ANK" evidence="3">
    <location>
        <begin position="489"/>
        <end position="521"/>
    </location>
</feature>
<evidence type="ECO:0000256" key="2">
    <source>
        <dbReference type="ARBA" id="ARBA00023043"/>
    </source>
</evidence>
<dbReference type="PROSITE" id="PS50088">
    <property type="entry name" value="ANK_REPEAT"/>
    <property type="match status" value="4"/>
</dbReference>
<dbReference type="InterPro" id="IPR002110">
    <property type="entry name" value="Ankyrin_rpt"/>
</dbReference>
<evidence type="ECO:0000256" key="4">
    <source>
        <dbReference type="SAM" id="MobiDB-lite"/>
    </source>
</evidence>
<organism evidence="5 6">
    <name type="scientific">Phytophthora boehmeriae</name>
    <dbReference type="NCBI Taxonomy" id="109152"/>
    <lineage>
        <taxon>Eukaryota</taxon>
        <taxon>Sar</taxon>
        <taxon>Stramenopiles</taxon>
        <taxon>Oomycota</taxon>
        <taxon>Peronosporomycetes</taxon>
        <taxon>Peronosporales</taxon>
        <taxon>Peronosporaceae</taxon>
        <taxon>Phytophthora</taxon>
    </lineage>
</organism>
<feature type="region of interest" description="Disordered" evidence="4">
    <location>
        <begin position="402"/>
        <end position="434"/>
    </location>
</feature>
<feature type="repeat" description="ANK" evidence="3">
    <location>
        <begin position="540"/>
        <end position="572"/>
    </location>
</feature>
<dbReference type="PROSITE" id="PS50297">
    <property type="entry name" value="ANK_REP_REGION"/>
    <property type="match status" value="4"/>
</dbReference>
<protein>
    <submittedName>
        <fullName evidence="5">Retinoic acid induced 14</fullName>
    </submittedName>
</protein>
<name>A0A8T1X503_9STRA</name>
<keyword evidence="1" id="KW-0677">Repeat</keyword>
<evidence type="ECO:0000256" key="3">
    <source>
        <dbReference type="PROSITE-ProRule" id="PRU00023"/>
    </source>
</evidence>